<evidence type="ECO:0000256" key="2">
    <source>
        <dbReference type="ARBA" id="ARBA00022679"/>
    </source>
</evidence>
<proteinExistence type="predicted"/>
<evidence type="ECO:0000256" key="4">
    <source>
        <dbReference type="ARBA" id="ARBA00022884"/>
    </source>
</evidence>
<dbReference type="PANTHER" id="PTHR11727">
    <property type="entry name" value="DIMETHYLADENOSINE TRANSFERASE"/>
    <property type="match status" value="1"/>
</dbReference>
<evidence type="ECO:0000256" key="3">
    <source>
        <dbReference type="ARBA" id="ARBA00022691"/>
    </source>
</evidence>
<dbReference type="AlphaFoldDB" id="A0A2N7TGN5"/>
<keyword evidence="2 5" id="KW-0808">Transferase</keyword>
<dbReference type="Proteomes" id="UP000235346">
    <property type="component" value="Unassembled WGS sequence"/>
</dbReference>
<keyword evidence="1 5" id="KW-0489">Methyltransferase</keyword>
<gene>
    <name evidence="5" type="ORF">C1H66_19875</name>
</gene>
<dbReference type="InterPro" id="IPR029063">
    <property type="entry name" value="SAM-dependent_MTases_sf"/>
</dbReference>
<dbReference type="RefSeq" id="WP_102629615.1">
    <property type="nucleotide sequence ID" value="NZ_PDOH01000048.1"/>
</dbReference>
<dbReference type="EMBL" id="PNRE01000092">
    <property type="protein sequence ID" value="PMR67341.1"/>
    <property type="molecule type" value="Genomic_DNA"/>
</dbReference>
<evidence type="ECO:0000313" key="5">
    <source>
        <dbReference type="EMBL" id="PMR67341.1"/>
    </source>
</evidence>
<comment type="caution">
    <text evidence="5">The sequence shown here is derived from an EMBL/GenBank/DDBJ whole genome shotgun (WGS) entry which is preliminary data.</text>
</comment>
<accession>A0A2N7TGN5</accession>
<name>A0A2N7TGN5_9GAMM</name>
<dbReference type="SUPFAM" id="SSF53335">
    <property type="entry name" value="S-adenosyl-L-methionine-dependent methyltransferases"/>
    <property type="match status" value="1"/>
</dbReference>
<evidence type="ECO:0000256" key="1">
    <source>
        <dbReference type="ARBA" id="ARBA00022603"/>
    </source>
</evidence>
<keyword evidence="6" id="KW-1185">Reference proteome</keyword>
<dbReference type="Pfam" id="PF00398">
    <property type="entry name" value="RrnaAD"/>
    <property type="match status" value="1"/>
</dbReference>
<sequence>MTAQDRPTALAGNGRRAQLSLFARNFFKHPRMLGSIIPSSPFLVRRLVERIDWQNTRVVVEYGPGVGTITRELLRHMPPELTLLALETNQEFVDFLQQSLPDPRLRVVRGSAETIQAELTRLGLPAADYVVAGIPFSTMPATSRESILMNSLDALSPQGSMLIYQFSSKVLPDLHRVFSDVECDFEPLNILPAKLYYCRP</sequence>
<dbReference type="OrthoDB" id="9805585at2"/>
<dbReference type="GO" id="GO:0003723">
    <property type="term" value="F:RNA binding"/>
    <property type="evidence" value="ECO:0007669"/>
    <property type="project" value="UniProtKB-KW"/>
</dbReference>
<organism evidence="5 6">
    <name type="scientific">Halomonas heilongjiangensis</name>
    <dbReference type="NCBI Taxonomy" id="1387883"/>
    <lineage>
        <taxon>Bacteria</taxon>
        <taxon>Pseudomonadati</taxon>
        <taxon>Pseudomonadota</taxon>
        <taxon>Gammaproteobacteria</taxon>
        <taxon>Oceanospirillales</taxon>
        <taxon>Halomonadaceae</taxon>
        <taxon>Halomonas</taxon>
    </lineage>
</organism>
<evidence type="ECO:0000313" key="6">
    <source>
        <dbReference type="Proteomes" id="UP000235346"/>
    </source>
</evidence>
<dbReference type="Gene3D" id="3.40.50.150">
    <property type="entry name" value="Vaccinia Virus protein VP39"/>
    <property type="match status" value="1"/>
</dbReference>
<protein>
    <submittedName>
        <fullName evidence="5">Methyltransferase</fullName>
    </submittedName>
</protein>
<dbReference type="PANTHER" id="PTHR11727:SF14">
    <property type="entry name" value="BLL8166 PROTEIN"/>
    <property type="match status" value="1"/>
</dbReference>
<reference evidence="5 6" key="1">
    <citation type="submission" date="2018-01" db="EMBL/GenBank/DDBJ databases">
        <title>Halomonas endophytica sp. nov., isolated from storage liquid in the stems of Populus euphratica.</title>
        <authorList>
            <person name="Chen C."/>
        </authorList>
    </citation>
    <scope>NUCLEOTIDE SEQUENCE [LARGE SCALE GENOMIC DNA]</scope>
    <source>
        <strain evidence="5 6">DSM 26881</strain>
    </source>
</reference>
<keyword evidence="4" id="KW-0694">RNA-binding</keyword>
<keyword evidence="3" id="KW-0949">S-adenosyl-L-methionine</keyword>
<dbReference type="GO" id="GO:0000179">
    <property type="term" value="F:rRNA (adenine-N6,N6-)-dimethyltransferase activity"/>
    <property type="evidence" value="ECO:0007669"/>
    <property type="project" value="TreeGrafter"/>
</dbReference>
<dbReference type="InterPro" id="IPR001737">
    <property type="entry name" value="KsgA/Erm"/>
</dbReference>